<dbReference type="Pfam" id="PF12867">
    <property type="entry name" value="DinB_2"/>
    <property type="match status" value="1"/>
</dbReference>
<name>A0ABP3HZP3_9BACL</name>
<reference evidence="3" key="1">
    <citation type="journal article" date="2019" name="Int. J. Syst. Evol. Microbiol.">
        <title>The Global Catalogue of Microorganisms (GCM) 10K type strain sequencing project: providing services to taxonomists for standard genome sequencing and annotation.</title>
        <authorList>
            <consortium name="The Broad Institute Genomics Platform"/>
            <consortium name="The Broad Institute Genome Sequencing Center for Infectious Disease"/>
            <person name="Wu L."/>
            <person name="Ma J."/>
        </authorList>
    </citation>
    <scope>NUCLEOTIDE SEQUENCE [LARGE SCALE GENOMIC DNA]</scope>
    <source>
        <strain evidence="3">JCM 12774</strain>
    </source>
</reference>
<proteinExistence type="predicted"/>
<feature type="domain" description="DinB-like" evidence="1">
    <location>
        <begin position="10"/>
        <end position="160"/>
    </location>
</feature>
<comment type="caution">
    <text evidence="2">The sequence shown here is derived from an EMBL/GenBank/DDBJ whole genome shotgun (WGS) entry which is preliminary data.</text>
</comment>
<sequence>MEFQHIHQKLKETREKLLTTLNDLSRDQLNQRKDINSWSIAQICQHLIKTEELYVLAIKRGLRSNEDSIIESKPVESLLDRSRKLEAPDIVKPTEEILERDEIVEQLRNSRVKFNEFLNTLEDPSVLSRRYFKHPAFQEMLLIEWLESLYLHEQRHIEQINEIKDDFK</sequence>
<evidence type="ECO:0000259" key="1">
    <source>
        <dbReference type="Pfam" id="PF12867"/>
    </source>
</evidence>
<dbReference type="InterPro" id="IPR024775">
    <property type="entry name" value="DinB-like"/>
</dbReference>
<gene>
    <name evidence="2" type="ORF">GCM10008933_15420</name>
</gene>
<evidence type="ECO:0000313" key="2">
    <source>
        <dbReference type="EMBL" id="GAA0385224.1"/>
    </source>
</evidence>
<evidence type="ECO:0000313" key="3">
    <source>
        <dbReference type="Proteomes" id="UP001500340"/>
    </source>
</evidence>
<dbReference type="EMBL" id="BAAACX010000007">
    <property type="protein sequence ID" value="GAA0385224.1"/>
    <property type="molecule type" value="Genomic_DNA"/>
</dbReference>
<organism evidence="2 3">
    <name type="scientific">Paenibacillus motobuensis</name>
    <dbReference type="NCBI Taxonomy" id="295324"/>
    <lineage>
        <taxon>Bacteria</taxon>
        <taxon>Bacillati</taxon>
        <taxon>Bacillota</taxon>
        <taxon>Bacilli</taxon>
        <taxon>Bacillales</taxon>
        <taxon>Paenibacillaceae</taxon>
        <taxon>Paenibacillus</taxon>
    </lineage>
</organism>
<dbReference type="SUPFAM" id="SSF109854">
    <property type="entry name" value="DinB/YfiT-like putative metalloenzymes"/>
    <property type="match status" value="1"/>
</dbReference>
<dbReference type="InterPro" id="IPR034660">
    <property type="entry name" value="DinB/YfiT-like"/>
</dbReference>
<protein>
    <submittedName>
        <fullName evidence="2">DinB family protein</fullName>
    </submittedName>
</protein>
<dbReference type="RefSeq" id="WP_343859519.1">
    <property type="nucleotide sequence ID" value="NZ_BAAACX010000007.1"/>
</dbReference>
<dbReference type="Gene3D" id="1.20.120.450">
    <property type="entry name" value="dinb family like domain"/>
    <property type="match status" value="1"/>
</dbReference>
<dbReference type="Proteomes" id="UP001500340">
    <property type="component" value="Unassembled WGS sequence"/>
</dbReference>
<accession>A0ABP3HZP3</accession>
<keyword evidence="3" id="KW-1185">Reference proteome</keyword>